<sequence length="49" mass="5840">METTIEIVRTYVVTSESQVLKSAEKRFRLVDHSQSFEQPRHCMVEREDI</sequence>
<reference evidence="1" key="1">
    <citation type="submission" date="2014-12" db="EMBL/GenBank/DDBJ databases">
        <title>Insight into the proteome of Arion vulgaris.</title>
        <authorList>
            <person name="Aradska J."/>
            <person name="Bulat T."/>
            <person name="Smidak R."/>
            <person name="Sarate P."/>
            <person name="Gangsoo J."/>
            <person name="Sialana F."/>
            <person name="Bilban M."/>
            <person name="Lubec G."/>
        </authorList>
    </citation>
    <scope>NUCLEOTIDE SEQUENCE</scope>
    <source>
        <tissue evidence="1">Skin</tissue>
    </source>
</reference>
<accession>A0A0B6YU83</accession>
<protein>
    <submittedName>
        <fullName evidence="1">Uncharacterized protein</fullName>
    </submittedName>
</protein>
<gene>
    <name evidence="1" type="primary">ORF36041</name>
</gene>
<organism evidence="1">
    <name type="scientific">Arion vulgaris</name>
    <dbReference type="NCBI Taxonomy" id="1028688"/>
    <lineage>
        <taxon>Eukaryota</taxon>
        <taxon>Metazoa</taxon>
        <taxon>Spiralia</taxon>
        <taxon>Lophotrochozoa</taxon>
        <taxon>Mollusca</taxon>
        <taxon>Gastropoda</taxon>
        <taxon>Heterobranchia</taxon>
        <taxon>Euthyneura</taxon>
        <taxon>Panpulmonata</taxon>
        <taxon>Eupulmonata</taxon>
        <taxon>Stylommatophora</taxon>
        <taxon>Helicina</taxon>
        <taxon>Arionoidea</taxon>
        <taxon>Arionidae</taxon>
        <taxon>Arion</taxon>
    </lineage>
</organism>
<evidence type="ECO:0000313" key="1">
    <source>
        <dbReference type="EMBL" id="CEK59351.1"/>
    </source>
</evidence>
<feature type="non-terminal residue" evidence="1">
    <location>
        <position position="49"/>
    </location>
</feature>
<dbReference type="EMBL" id="HACG01012486">
    <property type="protein sequence ID" value="CEK59351.1"/>
    <property type="molecule type" value="Transcribed_RNA"/>
</dbReference>
<dbReference type="AlphaFoldDB" id="A0A0B6YU83"/>
<proteinExistence type="predicted"/>
<name>A0A0B6YU83_9EUPU</name>